<protein>
    <submittedName>
        <fullName evidence="2">Uncharacterized protein</fullName>
    </submittedName>
</protein>
<dbReference type="Pfam" id="PF10517">
    <property type="entry name" value="DM13"/>
    <property type="match status" value="2"/>
</dbReference>
<organism evidence="2">
    <name type="scientific">Cyprideis torosa</name>
    <dbReference type="NCBI Taxonomy" id="163714"/>
    <lineage>
        <taxon>Eukaryota</taxon>
        <taxon>Metazoa</taxon>
        <taxon>Ecdysozoa</taxon>
        <taxon>Arthropoda</taxon>
        <taxon>Crustacea</taxon>
        <taxon>Oligostraca</taxon>
        <taxon>Ostracoda</taxon>
        <taxon>Podocopa</taxon>
        <taxon>Podocopida</taxon>
        <taxon>Cytherocopina</taxon>
        <taxon>Cytheroidea</taxon>
        <taxon>Cytherideidae</taxon>
        <taxon>Cyprideis</taxon>
    </lineage>
</organism>
<dbReference type="OrthoDB" id="2448405at2759"/>
<reference evidence="2" key="1">
    <citation type="submission" date="2020-11" db="EMBL/GenBank/DDBJ databases">
        <authorList>
            <person name="Tran Van P."/>
        </authorList>
    </citation>
    <scope>NUCLEOTIDE SEQUENCE</scope>
</reference>
<name>A0A7R8WHS0_9CRUS</name>
<dbReference type="PANTHER" id="PTHR24036:SF13">
    <property type="entry name" value="PROTEIN SKELETOR, ISOFORMS D_E"/>
    <property type="match status" value="1"/>
</dbReference>
<dbReference type="InterPro" id="IPR052126">
    <property type="entry name" value="Spindle_Org/Thrombomodulin"/>
</dbReference>
<proteinExistence type="predicted"/>
<sequence length="304" mass="33673">MLNVLPTSGFRLEQGVYHSLIKILHDWVVNTLGPFFSVSRKNTALSVASAQFSSRSSSAGDPRFGFYLGPLQTYHHGVSGDVYAVDSRTLHIRNLNYDGQGPAAYFWVGRGSRVGQDGYQVPDEKGSLGNLRGYRGDSVTITLPEGKTLDGLSYFSVYCEEYDVNFGDVFFRGDIDYPKPKKIDALRTYDHDVKSDRVVVVDAQTFLIPNFSYDGQAPDAFFWVGKGRPSPQGTRVPDENGGVAPLKAYRGKTIVITLPDDITVYDIDYLSVWCEEYSVNFADLAIPKNLNVPPSLRMLGVAPQ</sequence>
<dbReference type="PROSITE" id="PS51549">
    <property type="entry name" value="DM13"/>
    <property type="match status" value="2"/>
</dbReference>
<keyword evidence="1" id="KW-0677">Repeat</keyword>
<dbReference type="AlphaFoldDB" id="A0A7R8WHS0"/>
<dbReference type="SMART" id="SM00686">
    <property type="entry name" value="DM13"/>
    <property type="match status" value="2"/>
</dbReference>
<evidence type="ECO:0000256" key="1">
    <source>
        <dbReference type="ARBA" id="ARBA00022737"/>
    </source>
</evidence>
<dbReference type="InterPro" id="IPR019545">
    <property type="entry name" value="DM13_domain"/>
</dbReference>
<feature type="non-terminal residue" evidence="2">
    <location>
        <position position="1"/>
    </location>
</feature>
<evidence type="ECO:0000313" key="2">
    <source>
        <dbReference type="EMBL" id="CAD7231916.1"/>
    </source>
</evidence>
<dbReference type="PANTHER" id="PTHR24036">
    <property type="entry name" value="SKELETOR-RELATED"/>
    <property type="match status" value="1"/>
</dbReference>
<accession>A0A7R8WHS0</accession>
<gene>
    <name evidence="2" type="ORF">CTOB1V02_LOCUS9759</name>
</gene>
<dbReference type="EMBL" id="OB664024">
    <property type="protein sequence ID" value="CAD7231916.1"/>
    <property type="molecule type" value="Genomic_DNA"/>
</dbReference>